<feature type="region of interest" description="Disordered" evidence="9">
    <location>
        <begin position="1"/>
        <end position="43"/>
    </location>
</feature>
<keyword evidence="3 10" id="KW-0812">Transmembrane</keyword>
<evidence type="ECO:0000256" key="4">
    <source>
        <dbReference type="ARBA" id="ARBA00022741"/>
    </source>
</evidence>
<evidence type="ECO:0000256" key="3">
    <source>
        <dbReference type="ARBA" id="ARBA00022692"/>
    </source>
</evidence>
<evidence type="ECO:0000256" key="7">
    <source>
        <dbReference type="ARBA" id="ARBA00023136"/>
    </source>
</evidence>
<organism evidence="13 14">
    <name type="scientific">Thiohalocapsa halophila</name>
    <dbReference type="NCBI Taxonomy" id="69359"/>
    <lineage>
        <taxon>Bacteria</taxon>
        <taxon>Pseudomonadati</taxon>
        <taxon>Pseudomonadota</taxon>
        <taxon>Gammaproteobacteria</taxon>
        <taxon>Chromatiales</taxon>
        <taxon>Chromatiaceae</taxon>
        <taxon>Thiohalocapsa</taxon>
    </lineage>
</organism>
<feature type="compositionally biased region" description="Low complexity" evidence="9">
    <location>
        <begin position="13"/>
        <end position="25"/>
    </location>
</feature>
<comment type="subcellular location">
    <subcellularLocation>
        <location evidence="1">Cell membrane</location>
        <topology evidence="1">Multi-pass membrane protein</topology>
    </subcellularLocation>
</comment>
<dbReference type="Gene3D" id="3.40.50.300">
    <property type="entry name" value="P-loop containing nucleotide triphosphate hydrolases"/>
    <property type="match status" value="1"/>
</dbReference>
<dbReference type="InterPro" id="IPR033756">
    <property type="entry name" value="YlxH/NBP35"/>
</dbReference>
<dbReference type="CDD" id="cd05387">
    <property type="entry name" value="BY-kinase"/>
    <property type="match status" value="1"/>
</dbReference>
<keyword evidence="6 10" id="KW-1133">Transmembrane helix</keyword>
<gene>
    <name evidence="13" type="ORF">CKO31_23895</name>
</gene>
<dbReference type="PANTHER" id="PTHR32309:SF13">
    <property type="entry name" value="FERRIC ENTEROBACTIN TRANSPORT PROTEIN FEPE"/>
    <property type="match status" value="1"/>
</dbReference>
<dbReference type="InterPro" id="IPR050445">
    <property type="entry name" value="Bact_polysacc_biosynth/exp"/>
</dbReference>
<name>A0ABS1CQF2_9GAMM</name>
<keyword evidence="7 10" id="KW-0472">Membrane</keyword>
<evidence type="ECO:0000256" key="1">
    <source>
        <dbReference type="ARBA" id="ARBA00004651"/>
    </source>
</evidence>
<feature type="coiled-coil region" evidence="8">
    <location>
        <begin position="252"/>
        <end position="421"/>
    </location>
</feature>
<sequence length="781" mass="85026">MNDNPPIARSDDSASSGGAIATRPGAQPPGPVYPPGSYTDPRPDEDIIDLREYWRLLMRRRATILLVVAIAVVLALVATFNATPIYRSTVLLQIDRSGNKVVEYGDVTQQERSFWGDQEFYSTQYELLRSRTLARRVIDQVGLSTQEEESDEPSFVSEAKDAIKGFIRTVAGGGEEAADAGGAVDPAIAERIAEENLFLANLAVEPVRDSRLVRVSFESASPEEAAAVANAIASNFISMNLERRYDASSYAKQFLKEQLEQMRVTLEESEKRFVAYAREREIVNLDDRLEIVLNKLRTMNETLIQAEAERFEAEAAWQEFQEAGADGSPGVLASEVIQSLKERLGDLQAEYQENLQVYKPGYPKMQQLQSRIDELRSEIGRETAAIASSVKSEFDAKAREEASIRQRLRELKSEALSLQDRSTDYETLRREVDTNRELYDGLLQRMKEVGVAAGVGENNISIVDAAQTPLAPYKPSLSKNLAIAIALGLFAGVGAAFLLEMLDDSVKASDDVERRVGAPVLSLVPYASGRQHGLSDAEVPLIAFRDPKSAVAEAVRSLRTSLLFATSEGAPKIMHFTSASPTEGKTTTAVSTAIAFAQAGGTVLLIDADLRNPSLHRAFSLPNALGLTNHLAGDADPAEIAQPTMVKNLFTITSGPLPPNPVELLSTSKMADLLSLAVERFDHVIIDGPPVIGLADALVLANLARATIFVAEPGTTRKQDVDGAIRRLQQANARIIGSVLTKVGRSGQGYGYGYGYGYSYNYLYSYGGKSRDAQLPEQADA</sequence>
<dbReference type="InterPro" id="IPR032807">
    <property type="entry name" value="GNVR"/>
</dbReference>
<keyword evidence="4" id="KW-0547">Nucleotide-binding</keyword>
<dbReference type="InterPro" id="IPR003856">
    <property type="entry name" value="LPS_length_determ_N"/>
</dbReference>
<keyword evidence="8" id="KW-0175">Coiled coil</keyword>
<keyword evidence="2" id="KW-1003">Cell membrane</keyword>
<dbReference type="Pfam" id="PF10609">
    <property type="entry name" value="ParA"/>
    <property type="match status" value="1"/>
</dbReference>
<keyword evidence="5" id="KW-0067">ATP-binding</keyword>
<dbReference type="Pfam" id="PF02706">
    <property type="entry name" value="Wzz"/>
    <property type="match status" value="1"/>
</dbReference>
<feature type="domain" description="Polysaccharide chain length determinant N-terminal" evidence="11">
    <location>
        <begin position="48"/>
        <end position="140"/>
    </location>
</feature>
<evidence type="ECO:0000256" key="10">
    <source>
        <dbReference type="SAM" id="Phobius"/>
    </source>
</evidence>
<evidence type="ECO:0000256" key="2">
    <source>
        <dbReference type="ARBA" id="ARBA00022475"/>
    </source>
</evidence>
<evidence type="ECO:0000256" key="5">
    <source>
        <dbReference type="ARBA" id="ARBA00022840"/>
    </source>
</evidence>
<feature type="transmembrane region" description="Helical" evidence="10">
    <location>
        <begin position="64"/>
        <end position="86"/>
    </location>
</feature>
<evidence type="ECO:0000259" key="12">
    <source>
        <dbReference type="Pfam" id="PF13807"/>
    </source>
</evidence>
<evidence type="ECO:0000256" key="8">
    <source>
        <dbReference type="SAM" id="Coils"/>
    </source>
</evidence>
<evidence type="ECO:0000256" key="6">
    <source>
        <dbReference type="ARBA" id="ARBA00022989"/>
    </source>
</evidence>
<evidence type="ECO:0008006" key="15">
    <source>
        <dbReference type="Google" id="ProtNLM"/>
    </source>
</evidence>
<proteinExistence type="predicted"/>
<dbReference type="InterPro" id="IPR005702">
    <property type="entry name" value="Wzc-like_C"/>
</dbReference>
<reference evidence="13 14" key="1">
    <citation type="journal article" date="2020" name="Microorganisms">
        <title>Osmotic Adaptation and Compatible Solute Biosynthesis of Phototrophic Bacteria as Revealed from Genome Analyses.</title>
        <authorList>
            <person name="Imhoff J.F."/>
            <person name="Rahn T."/>
            <person name="Kunzel S."/>
            <person name="Keller A."/>
            <person name="Neulinger S.C."/>
        </authorList>
    </citation>
    <scope>NUCLEOTIDE SEQUENCE [LARGE SCALE GENOMIC DNA]</scope>
    <source>
        <strain evidence="13 14">DSM 6210</strain>
    </source>
</reference>
<keyword evidence="14" id="KW-1185">Reference proteome</keyword>
<accession>A0ABS1CQF2</accession>
<dbReference type="NCBIfam" id="TIGR01007">
    <property type="entry name" value="eps_fam"/>
    <property type="match status" value="1"/>
</dbReference>
<dbReference type="RefSeq" id="WP_200242930.1">
    <property type="nucleotide sequence ID" value="NZ_NRRV01000111.1"/>
</dbReference>
<dbReference type="SUPFAM" id="SSF52540">
    <property type="entry name" value="P-loop containing nucleoside triphosphate hydrolases"/>
    <property type="match status" value="1"/>
</dbReference>
<dbReference type="InterPro" id="IPR027417">
    <property type="entry name" value="P-loop_NTPase"/>
</dbReference>
<evidence type="ECO:0000259" key="11">
    <source>
        <dbReference type="Pfam" id="PF02706"/>
    </source>
</evidence>
<protein>
    <recommendedName>
        <fullName evidence="15">Polysaccharide biosynthesis tyrosine autokinase</fullName>
    </recommendedName>
</protein>
<evidence type="ECO:0000313" key="13">
    <source>
        <dbReference type="EMBL" id="MBK1633729.1"/>
    </source>
</evidence>
<comment type="caution">
    <text evidence="13">The sequence shown here is derived from an EMBL/GenBank/DDBJ whole genome shotgun (WGS) entry which is preliminary data.</text>
</comment>
<dbReference type="Proteomes" id="UP000748752">
    <property type="component" value="Unassembled WGS sequence"/>
</dbReference>
<dbReference type="PANTHER" id="PTHR32309">
    <property type="entry name" value="TYROSINE-PROTEIN KINASE"/>
    <property type="match status" value="1"/>
</dbReference>
<evidence type="ECO:0000256" key="9">
    <source>
        <dbReference type="SAM" id="MobiDB-lite"/>
    </source>
</evidence>
<feature type="domain" description="Tyrosine-protein kinase G-rich" evidence="12">
    <location>
        <begin position="428"/>
        <end position="500"/>
    </location>
</feature>
<dbReference type="EMBL" id="NRRV01000111">
    <property type="protein sequence ID" value="MBK1633729.1"/>
    <property type="molecule type" value="Genomic_DNA"/>
</dbReference>
<evidence type="ECO:0000313" key="14">
    <source>
        <dbReference type="Proteomes" id="UP000748752"/>
    </source>
</evidence>
<dbReference type="Pfam" id="PF13807">
    <property type="entry name" value="GNVR"/>
    <property type="match status" value="1"/>
</dbReference>